<keyword evidence="4" id="KW-0539">Nucleus</keyword>
<dbReference type="PANTHER" id="PTHR13408">
    <property type="entry name" value="DNA-DIRECTED RNA POLYMERASE III"/>
    <property type="match status" value="1"/>
</dbReference>
<evidence type="ECO:0000256" key="3">
    <source>
        <dbReference type="ARBA" id="ARBA00023163"/>
    </source>
</evidence>
<dbReference type="AlphaFoldDB" id="A0ABD1MT01"/>
<comment type="caution">
    <text evidence="5">The sequence shown here is derived from an EMBL/GenBank/DDBJ whole genome shotgun (WGS) entry which is preliminary data.</text>
</comment>
<evidence type="ECO:0000256" key="4">
    <source>
        <dbReference type="ARBA" id="ARBA00023242"/>
    </source>
</evidence>
<keyword evidence="3" id="KW-0804">Transcription</keyword>
<keyword evidence="6" id="KW-1185">Reference proteome</keyword>
<name>A0ABD1MT01_9FABA</name>
<dbReference type="PANTHER" id="PTHR13408:SF0">
    <property type="entry name" value="DNA-DIRECTED RNA POLYMERASE III SUBUNIT RPC4"/>
    <property type="match status" value="1"/>
</dbReference>
<comment type="subcellular location">
    <subcellularLocation>
        <location evidence="1">Nucleus</location>
    </subcellularLocation>
</comment>
<organism evidence="5 6">
    <name type="scientific">Flemingia macrophylla</name>
    <dbReference type="NCBI Taxonomy" id="520843"/>
    <lineage>
        <taxon>Eukaryota</taxon>
        <taxon>Viridiplantae</taxon>
        <taxon>Streptophyta</taxon>
        <taxon>Embryophyta</taxon>
        <taxon>Tracheophyta</taxon>
        <taxon>Spermatophyta</taxon>
        <taxon>Magnoliopsida</taxon>
        <taxon>eudicotyledons</taxon>
        <taxon>Gunneridae</taxon>
        <taxon>Pentapetalae</taxon>
        <taxon>rosids</taxon>
        <taxon>fabids</taxon>
        <taxon>Fabales</taxon>
        <taxon>Fabaceae</taxon>
        <taxon>Papilionoideae</taxon>
        <taxon>50 kb inversion clade</taxon>
        <taxon>NPAAA clade</taxon>
        <taxon>indigoferoid/millettioid clade</taxon>
        <taxon>Phaseoleae</taxon>
        <taxon>Flemingia</taxon>
    </lineage>
</organism>
<proteinExistence type="predicted"/>
<dbReference type="Pfam" id="PF05132">
    <property type="entry name" value="RNA_pol_Rpc4"/>
    <property type="match status" value="1"/>
</dbReference>
<evidence type="ECO:0000256" key="2">
    <source>
        <dbReference type="ARBA" id="ARBA00022478"/>
    </source>
</evidence>
<dbReference type="GO" id="GO:0000428">
    <property type="term" value="C:DNA-directed RNA polymerase complex"/>
    <property type="evidence" value="ECO:0007669"/>
    <property type="project" value="UniProtKB-KW"/>
</dbReference>
<dbReference type="GO" id="GO:0005634">
    <property type="term" value="C:nucleus"/>
    <property type="evidence" value="ECO:0007669"/>
    <property type="project" value="UniProtKB-SubCell"/>
</dbReference>
<protein>
    <submittedName>
        <fullName evidence="5">Uncharacterized protein</fullName>
    </submittedName>
</protein>
<dbReference type="EMBL" id="JBGMDY010000004">
    <property type="protein sequence ID" value="KAL2338776.1"/>
    <property type="molecule type" value="Genomic_DNA"/>
</dbReference>
<reference evidence="5 6" key="1">
    <citation type="submission" date="2024-08" db="EMBL/GenBank/DDBJ databases">
        <title>Insights into the chromosomal genome structure of Flemingia macrophylla.</title>
        <authorList>
            <person name="Ding Y."/>
            <person name="Zhao Y."/>
            <person name="Bi W."/>
            <person name="Wu M."/>
            <person name="Zhao G."/>
            <person name="Gong Y."/>
            <person name="Li W."/>
            <person name="Zhang P."/>
        </authorList>
    </citation>
    <scope>NUCLEOTIDE SEQUENCE [LARGE SCALE GENOMIC DNA]</scope>
    <source>
        <strain evidence="5">DYQJB</strain>
        <tissue evidence="5">Leaf</tissue>
    </source>
</reference>
<evidence type="ECO:0000256" key="1">
    <source>
        <dbReference type="ARBA" id="ARBA00004123"/>
    </source>
</evidence>
<dbReference type="Proteomes" id="UP001603857">
    <property type="component" value="Unassembled WGS sequence"/>
</dbReference>
<evidence type="ECO:0000313" key="6">
    <source>
        <dbReference type="Proteomes" id="UP001603857"/>
    </source>
</evidence>
<accession>A0ABD1MT01</accession>
<dbReference type="InterPro" id="IPR007811">
    <property type="entry name" value="RPC4"/>
</dbReference>
<sequence>MCFDIPTIPGSNIEVHDAKVTIGSFMFYVENLVLDPRFMVLKQYQTRYKLPATMSMFKQSATAGGQVVNVKSKPFGGSKDVEKLCKLSELPSGFMGKMLVYKSGAVRLKLGNTLYDVSTAFTR</sequence>
<evidence type="ECO:0000313" key="5">
    <source>
        <dbReference type="EMBL" id="KAL2338776.1"/>
    </source>
</evidence>
<gene>
    <name evidence="5" type="ORF">Fmac_013222</name>
</gene>
<keyword evidence="2" id="KW-0240">DNA-directed RNA polymerase</keyword>